<evidence type="ECO:0000313" key="2">
    <source>
        <dbReference type="Proteomes" id="UP000237340"/>
    </source>
</evidence>
<keyword evidence="2" id="KW-1185">Reference proteome</keyword>
<organism evidence="1 2">
    <name type="scientific">Cryobacterium zongtaii</name>
    <dbReference type="NCBI Taxonomy" id="1259217"/>
    <lineage>
        <taxon>Bacteria</taxon>
        <taxon>Bacillati</taxon>
        <taxon>Actinomycetota</taxon>
        <taxon>Actinomycetes</taxon>
        <taxon>Micrococcales</taxon>
        <taxon>Microbacteriaceae</taxon>
        <taxon>Cryobacterium</taxon>
    </lineage>
</organism>
<proteinExistence type="predicted"/>
<sequence length="186" mass="19782">MPTETPAPAAAATVTGIVVTPEAMQVTSSDESVVSFSYFDPIEDVVAALTAAFGVDPVVDREYPTVEPGPQTRYDWPGLRIVDEDWPATAPLDSNYYVVLEAPELNGVSLTTIDGIQIGDSALALADQYPHTVTDEDSFTVFVGGVAIPRSDANPRDNSSISVWVSTDNPERTITSISSPAEDYGV</sequence>
<dbReference type="AlphaFoldDB" id="A0A2S3ZD82"/>
<evidence type="ECO:0000313" key="1">
    <source>
        <dbReference type="EMBL" id="POH64277.1"/>
    </source>
</evidence>
<comment type="caution">
    <text evidence="1">The sequence shown here is derived from an EMBL/GenBank/DDBJ whole genome shotgun (WGS) entry which is preliminary data.</text>
</comment>
<gene>
    <name evidence="1" type="ORF">C3B61_12475</name>
</gene>
<dbReference type="Proteomes" id="UP000237340">
    <property type="component" value="Unassembled WGS sequence"/>
</dbReference>
<reference evidence="1 2" key="1">
    <citation type="submission" date="2018-01" db="EMBL/GenBank/DDBJ databases">
        <title>Cryobacterium sp. nov., from glaciers in China.</title>
        <authorList>
            <person name="Liu Q."/>
            <person name="Xin Y.-H."/>
        </authorList>
    </citation>
    <scope>NUCLEOTIDE SEQUENCE [LARGE SCALE GENOMIC DNA]</scope>
    <source>
        <strain evidence="1 2">TMN-42</strain>
    </source>
</reference>
<dbReference type="RefSeq" id="WP_103461004.1">
    <property type="nucleotide sequence ID" value="NZ_PPXD01000020.1"/>
</dbReference>
<accession>A0A2S3ZD82</accession>
<dbReference type="EMBL" id="PPXD01000020">
    <property type="protein sequence ID" value="POH64277.1"/>
    <property type="molecule type" value="Genomic_DNA"/>
</dbReference>
<protein>
    <submittedName>
        <fullName evidence="1">Uncharacterized protein</fullName>
    </submittedName>
</protein>
<name>A0A2S3ZD82_9MICO</name>